<feature type="compositionally biased region" description="Polar residues" evidence="1">
    <location>
        <begin position="127"/>
        <end position="152"/>
    </location>
</feature>
<feature type="compositionally biased region" description="Polar residues" evidence="1">
    <location>
        <begin position="59"/>
        <end position="94"/>
    </location>
</feature>
<dbReference type="InParanoid" id="A0A1V8SAU2"/>
<accession>A0A1V8SAU2</accession>
<proteinExistence type="predicted"/>
<evidence type="ECO:0000313" key="2">
    <source>
        <dbReference type="EMBL" id="OQN96242.1"/>
    </source>
</evidence>
<keyword evidence="3" id="KW-1185">Reference proteome</keyword>
<reference evidence="3" key="1">
    <citation type="submission" date="2017-03" db="EMBL/GenBank/DDBJ databases">
        <title>Genomes of endolithic fungi from Antarctica.</title>
        <authorList>
            <person name="Coleine C."/>
            <person name="Masonjones S."/>
            <person name="Stajich J.E."/>
        </authorList>
    </citation>
    <scope>NUCLEOTIDE SEQUENCE [LARGE SCALE GENOMIC DNA]</scope>
    <source>
        <strain evidence="3">CCFEE 5527</strain>
    </source>
</reference>
<protein>
    <submittedName>
        <fullName evidence="2">Uncharacterized protein</fullName>
    </submittedName>
</protein>
<name>A0A1V8SAU2_9PEZI</name>
<evidence type="ECO:0000313" key="3">
    <source>
        <dbReference type="Proteomes" id="UP000192596"/>
    </source>
</evidence>
<sequence>MSTPTKELTEVAQIDQPLNVDTTPTNPPVVQDGLNPASGEMQTDSTEDRMVVSDEEAPQDNQSAPTTSMQSKVDAPGSTSQADPEITGEQSRLPSGQKHTDGLEASFNRKFPPDDARPVAVHANAPLESTSASASTSFPHDAHTPSTQSPGPSTKRHFIFTNLGIVVPDGRGEHYTFFVANWQGPDHKPQCLRELLNMHWVNNNLHKATVIIECLLNYPTVKLSAESREDLQNQIDAAVPPVIWDKETLRLLSETILYDPGHCTSRYKHTNAELTANCQQNTLHIFEPGEVSPYAETWARDIREWRKYVDKLLRNPSKMTRFPVFPIRGSIICGGSTSVAETQICYGARHSPLGICDARVMFCFESVPGLDLKAEYKRWDWRRFLDYPESVRKDFVKKAMRVYDVLYMMKLQSAVGVKIRDRDVLLEEAKAQKAVGLLDHRVIEQHLPEHLLWARRLITAVMQRERGLVLCPLTRITKAIA</sequence>
<dbReference type="AlphaFoldDB" id="A0A1V8SAU2"/>
<feature type="region of interest" description="Disordered" evidence="1">
    <location>
        <begin position="1"/>
        <end position="154"/>
    </location>
</feature>
<dbReference type="Proteomes" id="UP000192596">
    <property type="component" value="Unassembled WGS sequence"/>
</dbReference>
<organism evidence="2 3">
    <name type="scientific">Cryoendolithus antarcticus</name>
    <dbReference type="NCBI Taxonomy" id="1507870"/>
    <lineage>
        <taxon>Eukaryota</taxon>
        <taxon>Fungi</taxon>
        <taxon>Dikarya</taxon>
        <taxon>Ascomycota</taxon>
        <taxon>Pezizomycotina</taxon>
        <taxon>Dothideomycetes</taxon>
        <taxon>Dothideomycetidae</taxon>
        <taxon>Cladosporiales</taxon>
        <taxon>Cladosporiaceae</taxon>
        <taxon>Cryoendolithus</taxon>
    </lineage>
</organism>
<gene>
    <name evidence="2" type="ORF">B0A48_17804</name>
</gene>
<dbReference type="EMBL" id="NAJO01000069">
    <property type="protein sequence ID" value="OQN96242.1"/>
    <property type="molecule type" value="Genomic_DNA"/>
</dbReference>
<evidence type="ECO:0000256" key="1">
    <source>
        <dbReference type="SAM" id="MobiDB-lite"/>
    </source>
</evidence>
<comment type="caution">
    <text evidence="2">The sequence shown here is derived from an EMBL/GenBank/DDBJ whole genome shotgun (WGS) entry which is preliminary data.</text>
</comment>